<organism evidence="4 5">
    <name type="scientific">Marinibactrum halimedae</name>
    <dbReference type="NCBI Taxonomy" id="1444977"/>
    <lineage>
        <taxon>Bacteria</taxon>
        <taxon>Pseudomonadati</taxon>
        <taxon>Pseudomonadota</taxon>
        <taxon>Gammaproteobacteria</taxon>
        <taxon>Cellvibrionales</taxon>
        <taxon>Cellvibrionaceae</taxon>
        <taxon>Marinibactrum</taxon>
    </lineage>
</organism>
<keyword evidence="5" id="KW-1185">Reference proteome</keyword>
<dbReference type="InterPro" id="IPR011055">
    <property type="entry name" value="Dup_hybrid_motif"/>
</dbReference>
<comment type="caution">
    <text evidence="4">The sequence shown here is derived from an EMBL/GenBank/DDBJ whole genome shotgun (WGS) entry which is preliminary data.</text>
</comment>
<dbReference type="InterPro" id="IPR050570">
    <property type="entry name" value="Cell_wall_metabolism_enzyme"/>
</dbReference>
<protein>
    <submittedName>
        <fullName evidence="4">Peptidoglycan-binding protein LysM</fullName>
    </submittedName>
</protein>
<evidence type="ECO:0000313" key="5">
    <source>
        <dbReference type="Proteomes" id="UP001156870"/>
    </source>
</evidence>
<dbReference type="PANTHER" id="PTHR21666:SF263">
    <property type="entry name" value="MUREIN HYDROLASE ACTIVATOR NLPD"/>
    <property type="match status" value="1"/>
</dbReference>
<dbReference type="PANTHER" id="PTHR21666">
    <property type="entry name" value="PEPTIDASE-RELATED"/>
    <property type="match status" value="1"/>
</dbReference>
<feature type="domain" description="LysM" evidence="3">
    <location>
        <begin position="13"/>
        <end position="57"/>
    </location>
</feature>
<evidence type="ECO:0000259" key="3">
    <source>
        <dbReference type="PROSITE" id="PS51782"/>
    </source>
</evidence>
<dbReference type="CDD" id="cd00118">
    <property type="entry name" value="LysM"/>
    <property type="match status" value="1"/>
</dbReference>
<dbReference type="Gene3D" id="2.70.70.10">
    <property type="entry name" value="Glucose Permease (Domain IIA)"/>
    <property type="match status" value="1"/>
</dbReference>
<proteinExistence type="inferred from homology"/>
<evidence type="ECO:0000256" key="1">
    <source>
        <dbReference type="ARBA" id="ARBA00038420"/>
    </source>
</evidence>
<dbReference type="Pfam" id="PF01551">
    <property type="entry name" value="Peptidase_M23"/>
    <property type="match status" value="1"/>
</dbReference>
<dbReference type="Pfam" id="PF01476">
    <property type="entry name" value="LysM"/>
    <property type="match status" value="1"/>
</dbReference>
<comment type="similarity">
    <text evidence="1">Belongs to the E.coli NlpD/Haemophilus LppB family.</text>
</comment>
<dbReference type="Gene3D" id="3.10.350.10">
    <property type="entry name" value="LysM domain"/>
    <property type="match status" value="1"/>
</dbReference>
<dbReference type="InterPro" id="IPR036779">
    <property type="entry name" value="LysM_dom_sf"/>
</dbReference>
<dbReference type="GO" id="GO:0004222">
    <property type="term" value="F:metalloendopeptidase activity"/>
    <property type="evidence" value="ECO:0007669"/>
    <property type="project" value="TreeGrafter"/>
</dbReference>
<reference evidence="4 5" key="1">
    <citation type="journal article" date="2014" name="Int. J. Syst. Evol. Microbiol.">
        <title>Complete genome sequence of Corynebacterium casei LMG S-19264T (=DSM 44701T), isolated from a smear-ripened cheese.</title>
        <authorList>
            <consortium name="US DOE Joint Genome Institute (JGI-PGF)"/>
            <person name="Walter F."/>
            <person name="Albersmeier A."/>
            <person name="Kalinowski J."/>
            <person name="Ruckert C."/>
        </authorList>
    </citation>
    <scope>NUCLEOTIDE SEQUENCE [LARGE SCALE GENOMIC DNA]</scope>
    <source>
        <strain evidence="4 5">NBRC 110095</strain>
    </source>
</reference>
<accession>A0AA37T6A6</accession>
<dbReference type="PROSITE" id="PS51782">
    <property type="entry name" value="LYSM"/>
    <property type="match status" value="1"/>
</dbReference>
<feature type="compositionally biased region" description="Polar residues" evidence="2">
    <location>
        <begin position="87"/>
        <end position="104"/>
    </location>
</feature>
<dbReference type="InterPro" id="IPR016047">
    <property type="entry name" value="M23ase_b-sheet_dom"/>
</dbReference>
<name>A0AA37T6A6_9GAMM</name>
<evidence type="ECO:0000256" key="2">
    <source>
        <dbReference type="SAM" id="MobiDB-lite"/>
    </source>
</evidence>
<dbReference type="Proteomes" id="UP001156870">
    <property type="component" value="Unassembled WGS sequence"/>
</dbReference>
<dbReference type="SMART" id="SM00257">
    <property type="entry name" value="LysM"/>
    <property type="match status" value="1"/>
</dbReference>
<dbReference type="CDD" id="cd12797">
    <property type="entry name" value="M23_peptidase"/>
    <property type="match status" value="1"/>
</dbReference>
<evidence type="ECO:0000313" key="4">
    <source>
        <dbReference type="EMBL" id="GLS26008.1"/>
    </source>
</evidence>
<dbReference type="GO" id="GO:0032153">
    <property type="term" value="C:cell division site"/>
    <property type="evidence" value="ECO:0007669"/>
    <property type="project" value="TreeGrafter"/>
</dbReference>
<dbReference type="EMBL" id="BSPD01000037">
    <property type="protein sequence ID" value="GLS26008.1"/>
    <property type="molecule type" value="Genomic_DNA"/>
</dbReference>
<feature type="region of interest" description="Disordered" evidence="2">
    <location>
        <begin position="65"/>
        <end position="106"/>
    </location>
</feature>
<dbReference type="GO" id="GO:0009279">
    <property type="term" value="C:cell outer membrane"/>
    <property type="evidence" value="ECO:0007669"/>
    <property type="project" value="TreeGrafter"/>
</dbReference>
<gene>
    <name evidence="4" type="ORF">GCM10007877_17230</name>
</gene>
<sequence>MAELSQPPSYKVTTHTVSRGETLYSIAWRYGLDYKILAAANGIDASYRIYPGQILDLRAKPKFKPKVTRPKQNLAKAPSRPVKKMTTPRSKPLTTKQSPASISKTKSHTLKWNWPHRGNVISRFSNQGVKNKGIDIVGKKGEPVVSAANGKVVYAGEGLRGYGKLLIIKHNKEYLSAYAHNNKILVKEGESVQAGQKIAELGSSGTTSSKLYFEIRKGGKPADPLRYLPKR</sequence>
<dbReference type="InterPro" id="IPR018392">
    <property type="entry name" value="LysM"/>
</dbReference>
<dbReference type="AlphaFoldDB" id="A0AA37T6A6"/>
<dbReference type="SUPFAM" id="SSF51261">
    <property type="entry name" value="Duplicated hybrid motif"/>
    <property type="match status" value="1"/>
</dbReference>